<dbReference type="GO" id="GO:0008168">
    <property type="term" value="F:methyltransferase activity"/>
    <property type="evidence" value="ECO:0007669"/>
    <property type="project" value="UniProtKB-KW"/>
</dbReference>
<dbReference type="Proteomes" id="UP001218034">
    <property type="component" value="Chromosome"/>
</dbReference>
<evidence type="ECO:0000313" key="3">
    <source>
        <dbReference type="EMBL" id="WEL19781.1"/>
    </source>
</evidence>
<dbReference type="Pfam" id="PF05175">
    <property type="entry name" value="MTS"/>
    <property type="match status" value="1"/>
</dbReference>
<dbReference type="InterPro" id="IPR029063">
    <property type="entry name" value="SAM-dependent_MTases_sf"/>
</dbReference>
<dbReference type="PANTHER" id="PTHR23290">
    <property type="entry name" value="RRNA N6-ADENOSINE-METHYLTRANSFERASE METTL5"/>
    <property type="match status" value="1"/>
</dbReference>
<dbReference type="InterPro" id="IPR051720">
    <property type="entry name" value="rRNA_MeTrfase/Polyamine_Synth"/>
</dbReference>
<feature type="domain" description="Methyltransferase small" evidence="2">
    <location>
        <begin position="46"/>
        <end position="168"/>
    </location>
</feature>
<name>A0ABY8CKD1_9ARCH</name>
<sequence>MKPELKRRIAELQGFQNPKASLEQYITPPELVSDLVYTAYMQGDLEGKKVVDLGTGTGSFAIAAALLGAEVTAVEKDPKALETLRENIKTAGVEIEVIEQDIRDLNREFDTVFMNPPFSVHTELGEEFVRKALEIGDVIYAVLNPKLKERLKEFSDLHELKEAETYEISLPPTLAFHTEERHIIEVEAVHVRKQ</sequence>
<gene>
    <name evidence="3" type="ORF">SVXNc_0772</name>
</gene>
<accession>A0ABY8CKD1</accession>
<organism evidence="3 4">
    <name type="scientific">Candidatus Nanohalococcus occultus</name>
    <dbReference type="NCBI Taxonomy" id="2978047"/>
    <lineage>
        <taxon>Archaea</taxon>
        <taxon>Candidatus Nanohalarchaeota</taxon>
        <taxon>Candidatus Nanohalarchaeota incertae sedis</taxon>
        <taxon>Candidatus Nanohalococcus</taxon>
    </lineage>
</organism>
<keyword evidence="4" id="KW-1185">Reference proteome</keyword>
<reference evidence="3 4" key="1">
    <citation type="submission" date="2022-09" db="EMBL/GenBank/DDBJ databases">
        <title>Xylan utilization by haloarchaea-nanohaloarchaea associations.</title>
        <authorList>
            <person name="Yakimov M."/>
        </authorList>
    </citation>
    <scope>NUCLEOTIDE SEQUENCE [LARGE SCALE GENOMIC DNA]</scope>
    <source>
        <strain evidence="3 4">SVXNc</strain>
    </source>
</reference>
<dbReference type="CDD" id="cd02440">
    <property type="entry name" value="AdoMet_MTases"/>
    <property type="match status" value="1"/>
</dbReference>
<dbReference type="RefSeq" id="WP_347721613.1">
    <property type="nucleotide sequence ID" value="NZ_CP104395.1"/>
</dbReference>
<dbReference type="GO" id="GO:0032259">
    <property type="term" value="P:methylation"/>
    <property type="evidence" value="ECO:0007669"/>
    <property type="project" value="UniProtKB-KW"/>
</dbReference>
<dbReference type="EMBL" id="CP104395">
    <property type="protein sequence ID" value="WEL19781.1"/>
    <property type="molecule type" value="Genomic_DNA"/>
</dbReference>
<evidence type="ECO:0000256" key="1">
    <source>
        <dbReference type="SAM" id="Coils"/>
    </source>
</evidence>
<feature type="coiled-coil region" evidence="1">
    <location>
        <begin position="81"/>
        <end position="108"/>
    </location>
</feature>
<keyword evidence="1" id="KW-0175">Coiled coil</keyword>
<dbReference type="GeneID" id="90590209"/>
<keyword evidence="3" id="KW-0808">Transferase</keyword>
<dbReference type="SUPFAM" id="SSF53335">
    <property type="entry name" value="S-adenosyl-L-methionine-dependent methyltransferases"/>
    <property type="match status" value="1"/>
</dbReference>
<evidence type="ECO:0000313" key="4">
    <source>
        <dbReference type="Proteomes" id="UP001218034"/>
    </source>
</evidence>
<evidence type="ECO:0000259" key="2">
    <source>
        <dbReference type="Pfam" id="PF05175"/>
    </source>
</evidence>
<dbReference type="Gene3D" id="3.40.50.150">
    <property type="entry name" value="Vaccinia Virus protein VP39"/>
    <property type="match status" value="1"/>
</dbReference>
<protein>
    <submittedName>
        <fullName evidence="3">RNA methylase</fullName>
    </submittedName>
</protein>
<keyword evidence="3" id="KW-0489">Methyltransferase</keyword>
<dbReference type="PANTHER" id="PTHR23290:SF0">
    <property type="entry name" value="RRNA N6-ADENOSINE-METHYLTRANSFERASE METTL5"/>
    <property type="match status" value="1"/>
</dbReference>
<proteinExistence type="predicted"/>
<dbReference type="InterPro" id="IPR007848">
    <property type="entry name" value="Small_mtfrase_dom"/>
</dbReference>
<dbReference type="PRINTS" id="PR00507">
    <property type="entry name" value="N12N6MTFRASE"/>
</dbReference>